<keyword evidence="7" id="KW-0812">Transmembrane</keyword>
<proteinExistence type="inferred from homology"/>
<keyword evidence="7" id="KW-1133">Transmembrane helix</keyword>
<comment type="subcellular location">
    <subcellularLocation>
        <location evidence="1">Membrane</location>
    </subcellularLocation>
</comment>
<feature type="region of interest" description="Disordered" evidence="6">
    <location>
        <begin position="724"/>
        <end position="744"/>
    </location>
</feature>
<dbReference type="GO" id="GO:0007165">
    <property type="term" value="P:signal transduction"/>
    <property type="evidence" value="ECO:0007669"/>
    <property type="project" value="UniProtKB-KW"/>
</dbReference>
<evidence type="ECO:0000256" key="2">
    <source>
        <dbReference type="ARBA" id="ARBA00022500"/>
    </source>
</evidence>
<dbReference type="Gene3D" id="1.10.287.950">
    <property type="entry name" value="Methyl-accepting chemotaxis protein"/>
    <property type="match status" value="1"/>
</dbReference>
<evidence type="ECO:0000313" key="10">
    <source>
        <dbReference type="EMBL" id="MBL0374517.1"/>
    </source>
</evidence>
<dbReference type="PROSITE" id="PS50885">
    <property type="entry name" value="HAMP"/>
    <property type="match status" value="2"/>
</dbReference>
<dbReference type="PRINTS" id="PR00260">
    <property type="entry name" value="CHEMTRNSDUCR"/>
</dbReference>
<dbReference type="FunFam" id="1.10.287.950:FF:000001">
    <property type="entry name" value="Methyl-accepting chemotaxis sensory transducer"/>
    <property type="match status" value="1"/>
</dbReference>
<dbReference type="PROSITE" id="PS50111">
    <property type="entry name" value="CHEMOTAXIS_TRANSDUC_2"/>
    <property type="match status" value="1"/>
</dbReference>
<dbReference type="GO" id="GO:0006935">
    <property type="term" value="P:chemotaxis"/>
    <property type="evidence" value="ECO:0007669"/>
    <property type="project" value="UniProtKB-KW"/>
</dbReference>
<feature type="region of interest" description="Disordered" evidence="6">
    <location>
        <begin position="378"/>
        <end position="407"/>
    </location>
</feature>
<evidence type="ECO:0000259" key="8">
    <source>
        <dbReference type="PROSITE" id="PS50111"/>
    </source>
</evidence>
<organism evidence="10 11">
    <name type="scientific">Rhizobium setariae</name>
    <dbReference type="NCBI Taxonomy" id="2801340"/>
    <lineage>
        <taxon>Bacteria</taxon>
        <taxon>Pseudomonadati</taxon>
        <taxon>Pseudomonadota</taxon>
        <taxon>Alphaproteobacteria</taxon>
        <taxon>Hyphomicrobiales</taxon>
        <taxon>Rhizobiaceae</taxon>
        <taxon>Rhizobium/Agrobacterium group</taxon>
        <taxon>Rhizobium</taxon>
    </lineage>
</organism>
<evidence type="ECO:0000256" key="1">
    <source>
        <dbReference type="ARBA" id="ARBA00004370"/>
    </source>
</evidence>
<dbReference type="SMART" id="SM00304">
    <property type="entry name" value="HAMP"/>
    <property type="match status" value="2"/>
</dbReference>
<evidence type="ECO:0000256" key="5">
    <source>
        <dbReference type="SAM" id="Coils"/>
    </source>
</evidence>
<dbReference type="Gene3D" id="6.10.340.10">
    <property type="match status" value="1"/>
</dbReference>
<evidence type="ECO:0000256" key="6">
    <source>
        <dbReference type="SAM" id="MobiDB-lite"/>
    </source>
</evidence>
<dbReference type="InterPro" id="IPR004089">
    <property type="entry name" value="MCPsignal_dom"/>
</dbReference>
<dbReference type="GO" id="GO:0004888">
    <property type="term" value="F:transmembrane signaling receptor activity"/>
    <property type="evidence" value="ECO:0007669"/>
    <property type="project" value="InterPro"/>
</dbReference>
<dbReference type="GO" id="GO:0016020">
    <property type="term" value="C:membrane"/>
    <property type="evidence" value="ECO:0007669"/>
    <property type="project" value="UniProtKB-SubCell"/>
</dbReference>
<dbReference type="InterPro" id="IPR003660">
    <property type="entry name" value="HAMP_dom"/>
</dbReference>
<evidence type="ECO:0000259" key="9">
    <source>
        <dbReference type="PROSITE" id="PS50885"/>
    </source>
</evidence>
<comment type="similarity">
    <text evidence="3">Belongs to the methyl-accepting chemotaxis (MCP) protein family.</text>
</comment>
<keyword evidence="2" id="KW-0145">Chemotaxis</keyword>
<dbReference type="RefSeq" id="WP_201663070.1">
    <property type="nucleotide sequence ID" value="NZ_JAEQNC010000014.1"/>
</dbReference>
<protein>
    <submittedName>
        <fullName evidence="10">Methyl-accepting chemotaxis protein</fullName>
    </submittedName>
</protein>
<keyword evidence="11" id="KW-1185">Reference proteome</keyword>
<evidence type="ECO:0000256" key="3">
    <source>
        <dbReference type="ARBA" id="ARBA00029447"/>
    </source>
</evidence>
<dbReference type="Pfam" id="PF00015">
    <property type="entry name" value="MCPsignal"/>
    <property type="match status" value="1"/>
</dbReference>
<dbReference type="PANTHER" id="PTHR43531">
    <property type="entry name" value="PROTEIN ICFG"/>
    <property type="match status" value="1"/>
</dbReference>
<dbReference type="InterPro" id="IPR013587">
    <property type="entry name" value="Nitrate/nitrite_sensing"/>
</dbReference>
<evidence type="ECO:0000313" key="11">
    <source>
        <dbReference type="Proteomes" id="UP000633219"/>
    </source>
</evidence>
<keyword evidence="7" id="KW-0472">Membrane</keyword>
<feature type="domain" description="HAMP" evidence="9">
    <location>
        <begin position="324"/>
        <end position="377"/>
    </location>
</feature>
<keyword evidence="5" id="KW-0175">Coiled coil</keyword>
<dbReference type="SUPFAM" id="SSF158472">
    <property type="entry name" value="HAMP domain-like"/>
    <property type="match status" value="1"/>
</dbReference>
<accession>A0A936YVW6</accession>
<dbReference type="InterPro" id="IPR051310">
    <property type="entry name" value="MCP_chemotaxis"/>
</dbReference>
<dbReference type="AlphaFoldDB" id="A0A936YVW6"/>
<dbReference type="SUPFAM" id="SSF58104">
    <property type="entry name" value="Methyl-accepting chemotaxis protein (MCP) signaling domain"/>
    <property type="match status" value="1"/>
</dbReference>
<dbReference type="SMART" id="SM00283">
    <property type="entry name" value="MA"/>
    <property type="match status" value="1"/>
</dbReference>
<evidence type="ECO:0000256" key="4">
    <source>
        <dbReference type="PROSITE-ProRule" id="PRU00284"/>
    </source>
</evidence>
<dbReference type="PANTHER" id="PTHR43531:SF11">
    <property type="entry name" value="METHYL-ACCEPTING CHEMOTAXIS PROTEIN 3"/>
    <property type="match status" value="1"/>
</dbReference>
<reference evidence="10" key="1">
    <citation type="submission" date="2021-01" db="EMBL/GenBank/DDBJ databases">
        <title>Rhizobium sp. strain KVB221 16S ribosomal RNA gene Genome sequencing and assembly.</title>
        <authorList>
            <person name="Kang M."/>
        </authorList>
    </citation>
    <scope>NUCLEOTIDE SEQUENCE</scope>
    <source>
        <strain evidence="10">KVB221</strain>
    </source>
</reference>
<keyword evidence="4" id="KW-0807">Transducer</keyword>
<gene>
    <name evidence="10" type="ORF">JJB09_21110</name>
</gene>
<feature type="coiled-coil region" evidence="5">
    <location>
        <begin position="593"/>
        <end position="655"/>
    </location>
</feature>
<sequence length="766" mass="81823">MKILSNLSFRKMVAILAIVPMLAIVALGGMLSWSAYKEYSTLQGAAALQEIVHSAGELILLMPVEGAAKGEELIARRKEVNARHADILAAYEATRASGILDTGLDAAIENLQAKFTRLPEYRSAVDAGVAKPLLALEILLPISSASSEVTRRVGVMTEDRTLSRSTAGYYAFMQVNDGFQVFNRVGVEYIQSGQLNQSGYTMFLSGSLMANAFEHPFRESASQDILARYDAFWETPEGKMIQRFRADFAKNDTYAAPAGELEKWVAANIARRTLVAGLLNETGDRIAATMDASLTAAFAHLVTLLSILAAVVVASIALSTYVAHTLSQFIRSIGDRMTSLAGGETDQPIPYTGRKDEIGGMARSVGVFRDAAIQNRNLEHQAERSRKQAERDRVEMQRRAEAEAEERLTQATGALASGLRQLAAGDMVCEITERFAEQFEPLRMDFNASVQQLRDALTAVGRSASSVNSGSAEISNASSDLAKRTEQQAAALEETAAALEQITSNVVATTKRTGEARQVAQTARSTADQSGTIVRDAVSAMEKIEQSSRQIGQIIGVIDEIAFQTNLLALNAGVEAARAGDAGKGFAVVAQEVRELAQRSANAAKEIKSLISNSAAAVGEGVKLVNGTGEGLTAIEALVQTINEHMDAIATAAQEQSVGLAEVNTAVNHMDQATQQNAAMVEEMNAAGISLAEESTQLHSLIGNFRLGNQIAMLKETSRQMRSASQPTAAVRSTPVASARPTARPRLAVASGASSAAIAHDNWEEF</sequence>
<dbReference type="EMBL" id="JAEQNC010000014">
    <property type="protein sequence ID" value="MBL0374517.1"/>
    <property type="molecule type" value="Genomic_DNA"/>
</dbReference>
<evidence type="ECO:0000256" key="7">
    <source>
        <dbReference type="SAM" id="Phobius"/>
    </source>
</evidence>
<feature type="domain" description="Methyl-accepting transducer" evidence="8">
    <location>
        <begin position="463"/>
        <end position="692"/>
    </location>
</feature>
<dbReference type="CDD" id="cd11386">
    <property type="entry name" value="MCP_signal"/>
    <property type="match status" value="1"/>
</dbReference>
<feature type="transmembrane region" description="Helical" evidence="7">
    <location>
        <begin position="12"/>
        <end position="33"/>
    </location>
</feature>
<name>A0A936YVW6_9HYPH</name>
<dbReference type="Pfam" id="PF08376">
    <property type="entry name" value="NIT"/>
    <property type="match status" value="1"/>
</dbReference>
<comment type="caution">
    <text evidence="10">The sequence shown here is derived from an EMBL/GenBank/DDBJ whole genome shotgun (WGS) entry which is preliminary data.</text>
</comment>
<feature type="domain" description="HAMP" evidence="9">
    <location>
        <begin position="406"/>
        <end position="458"/>
    </location>
</feature>
<dbReference type="InterPro" id="IPR004090">
    <property type="entry name" value="Chemotax_Me-accpt_rcpt"/>
</dbReference>
<dbReference type="Pfam" id="PF00672">
    <property type="entry name" value="HAMP"/>
    <property type="match status" value="1"/>
</dbReference>
<dbReference type="Proteomes" id="UP000633219">
    <property type="component" value="Unassembled WGS sequence"/>
</dbReference>